<evidence type="ECO:0000313" key="2">
    <source>
        <dbReference type="EMBL" id="TLU91980.1"/>
    </source>
</evidence>
<feature type="transmembrane region" description="Helical" evidence="1">
    <location>
        <begin position="74"/>
        <end position="92"/>
    </location>
</feature>
<name>A0A5R9KAX7_9BACT</name>
<dbReference type="AlphaFoldDB" id="A0A5R9KAX7"/>
<comment type="caution">
    <text evidence="2">The sequence shown here is derived from an EMBL/GenBank/DDBJ whole genome shotgun (WGS) entry which is preliminary data.</text>
</comment>
<keyword evidence="1" id="KW-0812">Transmembrane</keyword>
<dbReference type="Proteomes" id="UP000309788">
    <property type="component" value="Unassembled WGS sequence"/>
</dbReference>
<reference evidence="2 3" key="1">
    <citation type="submission" date="2019-05" db="EMBL/GenBank/DDBJ databases">
        <authorList>
            <person name="Qu J.-H."/>
        </authorList>
    </citation>
    <scope>NUCLEOTIDE SEQUENCE [LARGE SCALE GENOMIC DNA]</scope>
    <source>
        <strain evidence="2 3">Z12</strain>
    </source>
</reference>
<organism evidence="2 3">
    <name type="scientific">Dyadobacter sediminis</name>
    <dbReference type="NCBI Taxonomy" id="1493691"/>
    <lineage>
        <taxon>Bacteria</taxon>
        <taxon>Pseudomonadati</taxon>
        <taxon>Bacteroidota</taxon>
        <taxon>Cytophagia</taxon>
        <taxon>Cytophagales</taxon>
        <taxon>Spirosomataceae</taxon>
        <taxon>Dyadobacter</taxon>
    </lineage>
</organism>
<accession>A0A5R9KAX7</accession>
<keyword evidence="1" id="KW-0472">Membrane</keyword>
<keyword evidence="1" id="KW-1133">Transmembrane helix</keyword>
<keyword evidence="3" id="KW-1185">Reference proteome</keyword>
<evidence type="ECO:0000256" key="1">
    <source>
        <dbReference type="SAM" id="Phobius"/>
    </source>
</evidence>
<dbReference type="RefSeq" id="WP_138282089.1">
    <property type="nucleotide sequence ID" value="NZ_BMGE01000003.1"/>
</dbReference>
<protein>
    <submittedName>
        <fullName evidence="2">Uncharacterized protein</fullName>
    </submittedName>
</protein>
<sequence length="102" mass="11663">MYFLFAKFEIFQIVYLAVLLDTVLGVTQAKIAGMFNWKFLPEFINTMIRYTIYLLFGNLVDHFSKVAGYKIDGIGLYFIAAVLIRVEAASMIQSIQSFSKSK</sequence>
<dbReference type="EMBL" id="VCEI01000025">
    <property type="protein sequence ID" value="TLU91980.1"/>
    <property type="molecule type" value="Genomic_DNA"/>
</dbReference>
<proteinExistence type="predicted"/>
<gene>
    <name evidence="2" type="ORF">FEM55_14560</name>
</gene>
<evidence type="ECO:0000313" key="3">
    <source>
        <dbReference type="Proteomes" id="UP000309788"/>
    </source>
</evidence>